<evidence type="ECO:0000313" key="3">
    <source>
        <dbReference type="Proteomes" id="UP000887540"/>
    </source>
</evidence>
<feature type="transmembrane region" description="Helical" evidence="2">
    <location>
        <begin position="340"/>
        <end position="364"/>
    </location>
</feature>
<organism evidence="3 4">
    <name type="scientific">Acrobeloides nanus</name>
    <dbReference type="NCBI Taxonomy" id="290746"/>
    <lineage>
        <taxon>Eukaryota</taxon>
        <taxon>Metazoa</taxon>
        <taxon>Ecdysozoa</taxon>
        <taxon>Nematoda</taxon>
        <taxon>Chromadorea</taxon>
        <taxon>Rhabditida</taxon>
        <taxon>Tylenchina</taxon>
        <taxon>Cephalobomorpha</taxon>
        <taxon>Cephaloboidea</taxon>
        <taxon>Cephalobidae</taxon>
        <taxon>Acrobeloides</taxon>
    </lineage>
</organism>
<keyword evidence="3" id="KW-1185">Reference proteome</keyword>
<proteinExistence type="predicted"/>
<dbReference type="Proteomes" id="UP000887540">
    <property type="component" value="Unplaced"/>
</dbReference>
<dbReference type="WBParaSite" id="ACRNAN_Path_1025.g3932.t1">
    <property type="protein sequence ID" value="ACRNAN_Path_1025.g3932.t1"/>
    <property type="gene ID" value="ACRNAN_Path_1025.g3932"/>
</dbReference>
<feature type="compositionally biased region" description="Polar residues" evidence="1">
    <location>
        <begin position="395"/>
        <end position="411"/>
    </location>
</feature>
<dbReference type="AlphaFoldDB" id="A0A914BUJ8"/>
<name>A0A914BUJ8_9BILA</name>
<keyword evidence="2" id="KW-0812">Transmembrane</keyword>
<sequence>MDYDLNRKPSRLTATLSDIIWRSRLCLDDKPGCCSQIDEIEKRLLISTPYHACNIKETTYASGFNYTATVKFTTNDNTKLYYTVTCRVPFRKEVSEPVVELIPADPQLKINESPLPLNTFIIGNVFPSDVTKEFHSFPLQCWTSVNGSAEKKTIILNGCPMTDLVPDQLVSVYQDKLAEKSSFHYAEWTKFVLSLDEKILPRAALERTNNGIVDVQFSCEIVYCGGQPMHGMMGIPLCPRAADYCADREPEIVNLPRLIKQAERRLAIFSKTLRIDTKRRANYSVVGAEYYGISPRRECVGECTISVILAQRELKRELDVAVRSSQLCNATKREENGMPIWLAFTSCFLSFILGIGFVSALWYINVKTDPQRKICHEANQMMLPESYAFTTRNGTTAMPSSTDGISTTQTTERNRLIH</sequence>
<evidence type="ECO:0000256" key="1">
    <source>
        <dbReference type="SAM" id="MobiDB-lite"/>
    </source>
</evidence>
<evidence type="ECO:0000313" key="4">
    <source>
        <dbReference type="WBParaSite" id="ACRNAN_Path_1025.g3932.t1"/>
    </source>
</evidence>
<keyword evidence="2" id="KW-0472">Membrane</keyword>
<reference evidence="4" key="1">
    <citation type="submission" date="2022-11" db="UniProtKB">
        <authorList>
            <consortium name="WormBaseParasite"/>
        </authorList>
    </citation>
    <scope>IDENTIFICATION</scope>
</reference>
<feature type="region of interest" description="Disordered" evidence="1">
    <location>
        <begin position="395"/>
        <end position="418"/>
    </location>
</feature>
<keyword evidence="2" id="KW-1133">Transmembrane helix</keyword>
<protein>
    <submittedName>
        <fullName evidence="4">ZP domain-containing protein</fullName>
    </submittedName>
</protein>
<accession>A0A914BUJ8</accession>
<evidence type="ECO:0000256" key="2">
    <source>
        <dbReference type="SAM" id="Phobius"/>
    </source>
</evidence>